<dbReference type="SUPFAM" id="SSF82185">
    <property type="entry name" value="Histone H3 K4-specific methyltransferase SET7/9 N-terminal domain"/>
    <property type="match status" value="4"/>
</dbReference>
<keyword evidence="1" id="KW-0677">Repeat</keyword>
<comment type="caution">
    <text evidence="3">The sequence shown here is derived from an EMBL/GenBank/DDBJ whole genome shotgun (WGS) entry which is preliminary data.</text>
</comment>
<evidence type="ECO:0000256" key="2">
    <source>
        <dbReference type="SAM" id="MobiDB-lite"/>
    </source>
</evidence>
<evidence type="ECO:0000313" key="3">
    <source>
        <dbReference type="EMBL" id="KAK7199894.1"/>
    </source>
</evidence>
<evidence type="ECO:0000256" key="1">
    <source>
        <dbReference type="ARBA" id="ARBA00022737"/>
    </source>
</evidence>
<sequence>MITSNVVPVMVPVSARSHLMNMSVPLGSQSTVLDPSNPFPTDGTASARHPVSYFTVALTQPSLVVVHMKEGNTASRCALFLSCSCPKPDANNAAWRLISPEPHKQIVLHPADPAYRVGVLHIAVHYLEPSGHSHFQLQARVQPDFFAMWLRTGGEIARAGPTAAADSMNTAKSLRQFGVATVVPTLHATLAASAARPTGTAAPAAGAPFSSLYVGDWRGDQRDGLGFQYYAAPEEVSLRMTAAMEDVQDLEHEYTQTSGSGTRSLGATNTSSTFAASAAGVDVAQPLLLLRAFSERHNLPWSAWSIPDTLTPEELARLGFGFCFRSASSARAGKAAAGTSPTAVAASGRSATVVSPSRGAAAAAAVALPPTPPAAPCPTAAEGIAALGAAINSFMVSEIMGGDVEAWQVLPVRPGVEVYAGEWVANQKEGSGAYQWLDRSYVGDWVAGRREGHGLLRRQDGSWYRGQWRRHVPHGRGEARLMPDGLVHRGEWCDGRRHGAGALTYPNGMTVEGVWVDDELQARVRVVYRDGSTYDGLWDAVEACRQGQGTWTDTHGCRHMHEWDRDVCVGPGREAYPNGVVLEGVWTAGELVDGTYVFPNGDRHMGDMDASLHVRDGAGSTVSADGLAVYTGAWSGDKRSGRGTQTVQRLPKAGGDAGEAGASPAMERYEGEWRDNMRSGRGRLTDGDDVYEGEFALDCRDGVGVHRNTRTGSFYEGSWKANHRCGAGTYYCATHDTTYEGVFLHDRLTGLGTATNGTTDERYSGSWLDGLQQGHGSLRLANGDVLRGVWHRGAPGAATTVEYTEAEQFADRSCLAGAGESRYVGGWKDGVREGTGTQVFRDGSVYEGAWRANKQHGHGRRTTAAGESVACEWRDGHIVGGGTGEAHFADGSVYRGPVNVAGVPDGVGVLTYPDGTVFDGRFVDGIYQL</sequence>
<dbReference type="PANTHER" id="PTHR43215">
    <property type="entry name" value="RADIAL SPOKE HEAD 1 HOMOLOG"/>
    <property type="match status" value="1"/>
</dbReference>
<dbReference type="PANTHER" id="PTHR43215:SF14">
    <property type="entry name" value="RADIAL SPOKE HEAD 1 HOMOLOG"/>
    <property type="match status" value="1"/>
</dbReference>
<protein>
    <submittedName>
        <fullName evidence="3">MORN repeat</fullName>
    </submittedName>
</protein>
<gene>
    <name evidence="3" type="ORF">NESM_000037300</name>
</gene>
<dbReference type="Pfam" id="PF02493">
    <property type="entry name" value="MORN"/>
    <property type="match status" value="14"/>
</dbReference>
<dbReference type="EMBL" id="JAECZO010000002">
    <property type="protein sequence ID" value="KAK7199894.1"/>
    <property type="molecule type" value="Genomic_DNA"/>
</dbReference>
<dbReference type="SMART" id="SM00698">
    <property type="entry name" value="MORN"/>
    <property type="match status" value="13"/>
</dbReference>
<name>A0AAW0F2Q8_9TRYP</name>
<proteinExistence type="predicted"/>
<dbReference type="FunFam" id="2.20.110.10:FF:000002">
    <property type="entry name" value="Phosphatidylinositol 4-phosphate 5-kinase 8"/>
    <property type="match status" value="1"/>
</dbReference>
<dbReference type="AlphaFoldDB" id="A0AAW0F2Q8"/>
<evidence type="ECO:0000313" key="4">
    <source>
        <dbReference type="Proteomes" id="UP001430356"/>
    </source>
</evidence>
<accession>A0AAW0F2Q8</accession>
<reference evidence="3 4" key="1">
    <citation type="journal article" date="2021" name="MBio">
        <title>A New Model Trypanosomatid, Novymonas esmeraldas: Genomic Perception of Its 'Candidatus Pandoraea novymonadis' Endosymbiont.</title>
        <authorList>
            <person name="Zakharova A."/>
            <person name="Saura A."/>
            <person name="Butenko A."/>
            <person name="Podesvova L."/>
            <person name="Warmusova S."/>
            <person name="Kostygov A.Y."/>
            <person name="Nenarokova A."/>
            <person name="Lukes J."/>
            <person name="Opperdoes F.R."/>
            <person name="Yurchenko V."/>
        </authorList>
    </citation>
    <scope>NUCLEOTIDE SEQUENCE [LARGE SCALE GENOMIC DNA]</scope>
    <source>
        <strain evidence="3 4">E262AT.01</strain>
    </source>
</reference>
<feature type="region of interest" description="Disordered" evidence="2">
    <location>
        <begin position="638"/>
        <end position="662"/>
    </location>
</feature>
<keyword evidence="4" id="KW-1185">Reference proteome</keyword>
<dbReference type="Proteomes" id="UP001430356">
    <property type="component" value="Unassembled WGS sequence"/>
</dbReference>
<dbReference type="Gene3D" id="2.20.110.10">
    <property type="entry name" value="Histone H3 K4-specific methyltransferase SET7/9 N-terminal domain"/>
    <property type="match status" value="5"/>
</dbReference>
<organism evidence="3 4">
    <name type="scientific">Novymonas esmeraldas</name>
    <dbReference type="NCBI Taxonomy" id="1808958"/>
    <lineage>
        <taxon>Eukaryota</taxon>
        <taxon>Discoba</taxon>
        <taxon>Euglenozoa</taxon>
        <taxon>Kinetoplastea</taxon>
        <taxon>Metakinetoplastina</taxon>
        <taxon>Trypanosomatida</taxon>
        <taxon>Trypanosomatidae</taxon>
        <taxon>Novymonas</taxon>
    </lineage>
</organism>
<dbReference type="InterPro" id="IPR003409">
    <property type="entry name" value="MORN"/>
</dbReference>